<dbReference type="PANTHER" id="PTHR46580">
    <property type="entry name" value="SENSOR KINASE-RELATED"/>
    <property type="match status" value="1"/>
</dbReference>
<dbReference type="SUPFAM" id="SSF69318">
    <property type="entry name" value="Integrin alpha N-terminal domain"/>
    <property type="match status" value="1"/>
</dbReference>
<evidence type="ECO:0000313" key="4">
    <source>
        <dbReference type="Proteomes" id="UP000663868"/>
    </source>
</evidence>
<dbReference type="InterPro" id="IPR013517">
    <property type="entry name" value="FG-GAP"/>
</dbReference>
<dbReference type="Pfam" id="PF13517">
    <property type="entry name" value="FG-GAP_3"/>
    <property type="match status" value="3"/>
</dbReference>
<dbReference type="AlphaFoldDB" id="A0A819B8C2"/>
<dbReference type="EMBL" id="CAJOBB010000981">
    <property type="protein sequence ID" value="CAF3788328.1"/>
    <property type="molecule type" value="Genomic_DNA"/>
</dbReference>
<dbReference type="Pfam" id="PF01839">
    <property type="entry name" value="FG-GAP"/>
    <property type="match status" value="1"/>
</dbReference>
<evidence type="ECO:0000313" key="2">
    <source>
        <dbReference type="EMBL" id="CAF0880747.1"/>
    </source>
</evidence>
<gene>
    <name evidence="2" type="ORF">IZO911_LOCUS11173</name>
    <name evidence="3" type="ORF">KXQ929_LOCUS16300</name>
</gene>
<dbReference type="Proteomes" id="UP000663868">
    <property type="component" value="Unassembled WGS sequence"/>
</dbReference>
<comment type="caution">
    <text evidence="3">The sequence shown here is derived from an EMBL/GenBank/DDBJ whole genome shotgun (WGS) entry which is preliminary data.</text>
</comment>
<proteinExistence type="predicted"/>
<reference evidence="3" key="1">
    <citation type="submission" date="2021-02" db="EMBL/GenBank/DDBJ databases">
        <authorList>
            <person name="Nowell W R."/>
        </authorList>
    </citation>
    <scope>NUCLEOTIDE SEQUENCE</scope>
</reference>
<protein>
    <recommendedName>
        <fullName evidence="5">VCBS repeat-containing protein</fullName>
    </recommendedName>
</protein>
<dbReference type="Gene3D" id="2.30.30.100">
    <property type="match status" value="4"/>
</dbReference>
<name>A0A819B8C2_9BILA</name>
<dbReference type="Proteomes" id="UP000663860">
    <property type="component" value="Unassembled WGS sequence"/>
</dbReference>
<organism evidence="3 4">
    <name type="scientific">Adineta steineri</name>
    <dbReference type="NCBI Taxonomy" id="433720"/>
    <lineage>
        <taxon>Eukaryota</taxon>
        <taxon>Metazoa</taxon>
        <taxon>Spiralia</taxon>
        <taxon>Gnathifera</taxon>
        <taxon>Rotifera</taxon>
        <taxon>Eurotatoria</taxon>
        <taxon>Bdelloidea</taxon>
        <taxon>Adinetida</taxon>
        <taxon>Adinetidae</taxon>
        <taxon>Adineta</taxon>
    </lineage>
</organism>
<sequence>MVAINDFNSDGILDLVVLNSGENTVGVLLGVGSGRFGSQTTFPTGLTPFSIAVGDFNGDGRLDLAVVNYGDNTMSVLLGTGRGSFGPQIIYSTGFYPCRIVVGDLNGDGRLDLIVANFYSSNVGVLLGISNGYFAPQTTYPTIANPSFVAINDFNGDAYLDLVVISSYWPTISVLLGTGTGTFQLQTTFSTNSGSYVIATGDFNSDDQVDIVVGNGYPWLPNLGVLLGNGNGSFGLPMMFSVGFDVVLNWITIGDLNGDGRLDLVVSSSYTSADNIRVLIGTGNGSFVLQPPLATEPNSAPYGIAISDLNNDGRLDLAFCDSTAENVLGIFLNTCT</sequence>
<evidence type="ECO:0000313" key="3">
    <source>
        <dbReference type="EMBL" id="CAF3788328.1"/>
    </source>
</evidence>
<keyword evidence="1" id="KW-0732">Signal</keyword>
<dbReference type="Gene3D" id="2.130.10.130">
    <property type="entry name" value="Integrin alpha, N-terminal"/>
    <property type="match status" value="1"/>
</dbReference>
<accession>A0A819B8C2</accession>
<evidence type="ECO:0008006" key="5">
    <source>
        <dbReference type="Google" id="ProtNLM"/>
    </source>
</evidence>
<dbReference type="EMBL" id="CAJNOE010000083">
    <property type="protein sequence ID" value="CAF0880747.1"/>
    <property type="molecule type" value="Genomic_DNA"/>
</dbReference>
<evidence type="ECO:0000256" key="1">
    <source>
        <dbReference type="ARBA" id="ARBA00022729"/>
    </source>
</evidence>
<dbReference type="InterPro" id="IPR028994">
    <property type="entry name" value="Integrin_alpha_N"/>
</dbReference>